<reference evidence="5" key="3">
    <citation type="submission" date="2020-12" db="UniProtKB">
        <authorList>
            <consortium name="EnsemblPlants"/>
        </authorList>
    </citation>
    <scope>IDENTIFICATION</scope>
</reference>
<feature type="transmembrane region" description="Helical" evidence="3">
    <location>
        <begin position="47"/>
        <end position="67"/>
    </location>
</feature>
<keyword evidence="1" id="KW-0175">Coiled coil</keyword>
<evidence type="ECO:0000313" key="4">
    <source>
        <dbReference type="EMBL" id="PNR44829.1"/>
    </source>
</evidence>
<gene>
    <name evidence="5" type="primary">LOC112288807</name>
    <name evidence="4" type="ORF">PHYPA_014599</name>
</gene>
<dbReference type="EnsemblPlants" id="Pp3c11_4890V3.2">
    <property type="protein sequence ID" value="Pp3c11_4890V3.2"/>
    <property type="gene ID" value="Pp3c11_4890"/>
</dbReference>
<dbReference type="OMA" id="YAMTREP"/>
<feature type="region of interest" description="Disordered" evidence="2">
    <location>
        <begin position="75"/>
        <end position="99"/>
    </location>
</feature>
<name>A9THL6_PHYPA</name>
<feature type="compositionally biased region" description="Polar residues" evidence="2">
    <location>
        <begin position="19"/>
        <end position="32"/>
    </location>
</feature>
<evidence type="ECO:0000256" key="2">
    <source>
        <dbReference type="SAM" id="MobiDB-lite"/>
    </source>
</evidence>
<dbReference type="AlphaFoldDB" id="A9THL6"/>
<organism evidence="4">
    <name type="scientific">Physcomitrium patens</name>
    <name type="common">Spreading-leaved earth moss</name>
    <name type="synonym">Physcomitrella patens</name>
    <dbReference type="NCBI Taxonomy" id="3218"/>
    <lineage>
        <taxon>Eukaryota</taxon>
        <taxon>Viridiplantae</taxon>
        <taxon>Streptophyta</taxon>
        <taxon>Embryophyta</taxon>
        <taxon>Bryophyta</taxon>
        <taxon>Bryophytina</taxon>
        <taxon>Bryopsida</taxon>
        <taxon>Funariidae</taxon>
        <taxon>Funariales</taxon>
        <taxon>Funariaceae</taxon>
        <taxon>Physcomitrium</taxon>
    </lineage>
</organism>
<protein>
    <submittedName>
        <fullName evidence="4 5">Uncharacterized protein</fullName>
    </submittedName>
</protein>
<dbReference type="Gramene" id="Pp3c11_4890V3.4">
    <property type="protein sequence ID" value="Pp3c11_4890V3.4"/>
    <property type="gene ID" value="Pp3c11_4890"/>
</dbReference>
<dbReference type="EnsemblPlants" id="Pp3c11_4890V3.3">
    <property type="protein sequence ID" value="Pp3c11_4890V3.3"/>
    <property type="gene ID" value="Pp3c11_4890"/>
</dbReference>
<dbReference type="EnsemblPlants" id="Pp3c11_4890V3.5">
    <property type="protein sequence ID" value="Pp3c11_4890V3.5"/>
    <property type="gene ID" value="Pp3c11_4890"/>
</dbReference>
<dbReference type="RefSeq" id="XP_024389167.1">
    <property type="nucleotide sequence ID" value="XM_024533399.2"/>
</dbReference>
<sequence length="161" mass="17088">MSRAVIRELGVPKHLRPQTCRSSISRSASTVAQDAGMQKPKSGGGGLAGVVAVLAGVTIVGGSYYAMTREPQPRPLPPMTVQSLPSPAPAPAVQTASPFAPPAVSARDELVQRLQALKSELEQLRKQKRDKLIDVKKKAIKEEIQTIQSGLATLDKSAKKS</sequence>
<keyword evidence="3" id="KW-0472">Membrane</keyword>
<feature type="region of interest" description="Disordered" evidence="2">
    <location>
        <begin position="19"/>
        <end position="43"/>
    </location>
</feature>
<dbReference type="EnsemblPlants" id="Pp3c11_4890V3.4">
    <property type="protein sequence ID" value="Pp3c11_4890V3.4"/>
    <property type="gene ID" value="Pp3c11_4890"/>
</dbReference>
<evidence type="ECO:0000313" key="5">
    <source>
        <dbReference type="EnsemblPlants" id="Pp3c11_4890V3.1"/>
    </source>
</evidence>
<dbReference type="GeneID" id="112288807"/>
<keyword evidence="6" id="KW-1185">Reference proteome</keyword>
<dbReference type="OrthoDB" id="1939245at2759"/>
<dbReference type="Gramene" id="Pp3c11_4890V3.5">
    <property type="protein sequence ID" value="Pp3c11_4890V3.5"/>
    <property type="gene ID" value="Pp3c11_4890"/>
</dbReference>
<keyword evidence="3" id="KW-0812">Transmembrane</keyword>
<dbReference type="Gramene" id="Pp3c11_4890V3.3">
    <property type="protein sequence ID" value="Pp3c11_4890V3.3"/>
    <property type="gene ID" value="Pp3c11_4890"/>
</dbReference>
<keyword evidence="3" id="KW-1133">Transmembrane helix</keyword>
<dbReference type="EMBL" id="ABEU02000011">
    <property type="protein sequence ID" value="PNR44829.1"/>
    <property type="molecule type" value="Genomic_DNA"/>
</dbReference>
<dbReference type="Gramene" id="Pp3c11_4890V3.1">
    <property type="protein sequence ID" value="Pp3c11_4890V3.1"/>
    <property type="gene ID" value="Pp3c11_4890"/>
</dbReference>
<dbReference type="RefSeq" id="XP_024389169.1">
    <property type="nucleotide sequence ID" value="XM_024533401.2"/>
</dbReference>
<reference evidence="4 6" key="1">
    <citation type="journal article" date="2008" name="Science">
        <title>The Physcomitrella genome reveals evolutionary insights into the conquest of land by plants.</title>
        <authorList>
            <person name="Rensing S."/>
            <person name="Lang D."/>
            <person name="Zimmer A."/>
            <person name="Terry A."/>
            <person name="Salamov A."/>
            <person name="Shapiro H."/>
            <person name="Nishiyama T."/>
            <person name="Perroud P.-F."/>
            <person name="Lindquist E."/>
            <person name="Kamisugi Y."/>
            <person name="Tanahashi T."/>
            <person name="Sakakibara K."/>
            <person name="Fujita T."/>
            <person name="Oishi K."/>
            <person name="Shin-I T."/>
            <person name="Kuroki Y."/>
            <person name="Toyoda A."/>
            <person name="Suzuki Y."/>
            <person name="Hashimoto A."/>
            <person name="Yamaguchi K."/>
            <person name="Sugano A."/>
            <person name="Kohara Y."/>
            <person name="Fujiyama A."/>
            <person name="Anterola A."/>
            <person name="Aoki S."/>
            <person name="Ashton N."/>
            <person name="Barbazuk W.B."/>
            <person name="Barker E."/>
            <person name="Bennetzen J."/>
            <person name="Bezanilla M."/>
            <person name="Blankenship R."/>
            <person name="Cho S.H."/>
            <person name="Dutcher S."/>
            <person name="Estelle M."/>
            <person name="Fawcett J.A."/>
            <person name="Gundlach H."/>
            <person name="Hanada K."/>
            <person name="Heyl A."/>
            <person name="Hicks K.A."/>
            <person name="Hugh J."/>
            <person name="Lohr M."/>
            <person name="Mayer K."/>
            <person name="Melkozernov A."/>
            <person name="Murata T."/>
            <person name="Nelson D."/>
            <person name="Pils B."/>
            <person name="Prigge M."/>
            <person name="Reiss B."/>
            <person name="Renner T."/>
            <person name="Rombauts S."/>
            <person name="Rushton P."/>
            <person name="Sanderfoot A."/>
            <person name="Schween G."/>
            <person name="Shiu S.-H."/>
            <person name="Stueber K."/>
            <person name="Theodoulou F.L."/>
            <person name="Tu H."/>
            <person name="Van de Peer Y."/>
            <person name="Verrier P.J."/>
            <person name="Waters E."/>
            <person name="Wood A."/>
            <person name="Yang L."/>
            <person name="Cove D."/>
            <person name="Cuming A."/>
            <person name="Hasebe M."/>
            <person name="Lucas S."/>
            <person name="Mishler D.B."/>
            <person name="Reski R."/>
            <person name="Grigoriev I."/>
            <person name="Quatrano R.S."/>
            <person name="Boore J.L."/>
        </authorList>
    </citation>
    <scope>NUCLEOTIDE SEQUENCE [LARGE SCALE GENOMIC DNA]</scope>
    <source>
        <strain evidence="5 6">cv. Gransden 2004</strain>
    </source>
</reference>
<dbReference type="RefSeq" id="XP_024389168.1">
    <property type="nucleotide sequence ID" value="XM_024533400.2"/>
</dbReference>
<reference evidence="4 6" key="2">
    <citation type="journal article" date="2018" name="Plant J.">
        <title>The Physcomitrella patens chromosome-scale assembly reveals moss genome structure and evolution.</title>
        <authorList>
            <person name="Lang D."/>
            <person name="Ullrich K.K."/>
            <person name="Murat F."/>
            <person name="Fuchs J."/>
            <person name="Jenkins J."/>
            <person name="Haas F.B."/>
            <person name="Piednoel M."/>
            <person name="Gundlach H."/>
            <person name="Van Bel M."/>
            <person name="Meyberg R."/>
            <person name="Vives C."/>
            <person name="Morata J."/>
            <person name="Symeonidi A."/>
            <person name="Hiss M."/>
            <person name="Muchero W."/>
            <person name="Kamisugi Y."/>
            <person name="Saleh O."/>
            <person name="Blanc G."/>
            <person name="Decker E.L."/>
            <person name="van Gessel N."/>
            <person name="Grimwood J."/>
            <person name="Hayes R.D."/>
            <person name="Graham S.W."/>
            <person name="Gunter L.E."/>
            <person name="McDaniel S.F."/>
            <person name="Hoernstein S.N.W."/>
            <person name="Larsson A."/>
            <person name="Li F.W."/>
            <person name="Perroud P.F."/>
            <person name="Phillips J."/>
            <person name="Ranjan P."/>
            <person name="Rokshar D.S."/>
            <person name="Rothfels C.J."/>
            <person name="Schneider L."/>
            <person name="Shu S."/>
            <person name="Stevenson D.W."/>
            <person name="Thummler F."/>
            <person name="Tillich M."/>
            <person name="Villarreal Aguilar J.C."/>
            <person name="Widiez T."/>
            <person name="Wong G.K."/>
            <person name="Wymore A."/>
            <person name="Zhang Y."/>
            <person name="Zimmer A.D."/>
            <person name="Quatrano R.S."/>
            <person name="Mayer K.F.X."/>
            <person name="Goodstein D."/>
            <person name="Casacuberta J.M."/>
            <person name="Vandepoele K."/>
            <person name="Reski R."/>
            <person name="Cuming A.C."/>
            <person name="Tuskan G.A."/>
            <person name="Maumus F."/>
            <person name="Salse J."/>
            <person name="Schmutz J."/>
            <person name="Rensing S.A."/>
        </authorList>
    </citation>
    <scope>NUCLEOTIDE SEQUENCE [LARGE SCALE GENOMIC DNA]</scope>
    <source>
        <strain evidence="5 6">cv. Gransden 2004</strain>
    </source>
</reference>
<proteinExistence type="predicted"/>
<dbReference type="HOGENOM" id="CLU_1646562_0_0_1"/>
<feature type="coiled-coil region" evidence="1">
    <location>
        <begin position="107"/>
        <end position="138"/>
    </location>
</feature>
<accession>A9THL6</accession>
<dbReference type="Proteomes" id="UP000006727">
    <property type="component" value="Chromosome 11"/>
</dbReference>
<evidence type="ECO:0000313" key="6">
    <source>
        <dbReference type="Proteomes" id="UP000006727"/>
    </source>
</evidence>
<dbReference type="Gramene" id="Pp3c11_4890V3.2">
    <property type="protein sequence ID" value="Pp3c11_4890V3.2"/>
    <property type="gene ID" value="Pp3c11_4890"/>
</dbReference>
<dbReference type="PaxDb" id="3218-PP1S232_62V6.3"/>
<evidence type="ECO:0000256" key="3">
    <source>
        <dbReference type="SAM" id="Phobius"/>
    </source>
</evidence>
<evidence type="ECO:0000256" key="1">
    <source>
        <dbReference type="SAM" id="Coils"/>
    </source>
</evidence>
<dbReference type="EnsemblPlants" id="Pp3c11_4890V3.1">
    <property type="protein sequence ID" value="Pp3c11_4890V3.1"/>
    <property type="gene ID" value="Pp3c11_4890"/>
</dbReference>